<evidence type="ECO:0000313" key="2">
    <source>
        <dbReference type="EMBL" id="KAK1758750.1"/>
    </source>
</evidence>
<dbReference type="PANTHER" id="PTHR24148">
    <property type="entry name" value="ANKYRIN REPEAT DOMAIN-CONTAINING PROTEIN 39 HOMOLOG-RELATED"/>
    <property type="match status" value="1"/>
</dbReference>
<accession>A0AAJ0BI81</accession>
<dbReference type="Proteomes" id="UP001239445">
    <property type="component" value="Unassembled WGS sequence"/>
</dbReference>
<dbReference type="PANTHER" id="PTHR24148:SF73">
    <property type="entry name" value="HET DOMAIN PROTEIN (AFU_ORTHOLOGUE AFUA_8G01020)"/>
    <property type="match status" value="1"/>
</dbReference>
<dbReference type="Pfam" id="PF06985">
    <property type="entry name" value="HET"/>
    <property type="match status" value="1"/>
</dbReference>
<evidence type="ECO:0000259" key="1">
    <source>
        <dbReference type="Pfam" id="PF06985"/>
    </source>
</evidence>
<gene>
    <name evidence="2" type="ORF">QBC47DRAFT_435858</name>
</gene>
<sequence>MSLVMTELRADTLMADKLDDLNDDLIDIYTALSYVWGDPSRVGQILLDGQQFGITASLQNALRDIRDATREIRLWADAICINQEDVLERNSQVSMMGRIYATATNTIIYLGPLTAMASRALYIIDPRKSDLTPYRNAAGIAIDPMWEVAIGDILNRQWFQRVWIFQELVRSRDPWVQVGHARVRWDKVCDVVFRLYSQVGVNLDSETALEGERNPINILNDMNRARTHDDSRSLLQLLQARRGMGATDPRDMIFAHLGIASLPPGHAPYPVVDYTKSVSEVYLDVALYLLATPPEDMRNLKTLFEHLPARIQYSLGIPSWVPDWRLPGILRPGPDRENEIPLLDETLAADLFKSNTRYPKVATYRLATAGYLFDTVKGVGPQAPSASGISRADHETYKKNLRIFINCIHRATLSGNIRNLAGLLMDAEFFPTPSKEDLQGTFLKECRSWVGDLPGGLRPQVTPKHRDSEDTYLDGRRLILTAEGYFGAAPPNVQEGDFCVCIAPLLEPLVLRPMPAALVPKFDPEDEISCWASDLTITAASKLNPQWGIHIWPPGGNTKPGRYTIKETDVLHCQVVGKCRIYGFTPWRIPDGRCPPLREIAEFRQRILVLH</sequence>
<keyword evidence="3" id="KW-1185">Reference proteome</keyword>
<dbReference type="AlphaFoldDB" id="A0AAJ0BI81"/>
<dbReference type="InterPro" id="IPR010730">
    <property type="entry name" value="HET"/>
</dbReference>
<feature type="domain" description="Heterokaryon incompatibility" evidence="1">
    <location>
        <begin position="29"/>
        <end position="167"/>
    </location>
</feature>
<protein>
    <submittedName>
        <fullName evidence="2">Heterokaryon incompatibility protein-domain-containing protein</fullName>
    </submittedName>
</protein>
<organism evidence="2 3">
    <name type="scientific">Echria macrotheca</name>
    <dbReference type="NCBI Taxonomy" id="438768"/>
    <lineage>
        <taxon>Eukaryota</taxon>
        <taxon>Fungi</taxon>
        <taxon>Dikarya</taxon>
        <taxon>Ascomycota</taxon>
        <taxon>Pezizomycotina</taxon>
        <taxon>Sordariomycetes</taxon>
        <taxon>Sordariomycetidae</taxon>
        <taxon>Sordariales</taxon>
        <taxon>Schizotheciaceae</taxon>
        <taxon>Echria</taxon>
    </lineage>
</organism>
<dbReference type="EMBL" id="MU839828">
    <property type="protein sequence ID" value="KAK1758750.1"/>
    <property type="molecule type" value="Genomic_DNA"/>
</dbReference>
<evidence type="ECO:0000313" key="3">
    <source>
        <dbReference type="Proteomes" id="UP001239445"/>
    </source>
</evidence>
<reference evidence="2" key="1">
    <citation type="submission" date="2023-06" db="EMBL/GenBank/DDBJ databases">
        <title>Genome-scale phylogeny and comparative genomics of the fungal order Sordariales.</title>
        <authorList>
            <consortium name="Lawrence Berkeley National Laboratory"/>
            <person name="Hensen N."/>
            <person name="Bonometti L."/>
            <person name="Westerberg I."/>
            <person name="Brannstrom I.O."/>
            <person name="Guillou S."/>
            <person name="Cros-Aarteil S."/>
            <person name="Calhoun S."/>
            <person name="Haridas S."/>
            <person name="Kuo A."/>
            <person name="Mondo S."/>
            <person name="Pangilinan J."/>
            <person name="Riley R."/>
            <person name="Labutti K."/>
            <person name="Andreopoulos B."/>
            <person name="Lipzen A."/>
            <person name="Chen C."/>
            <person name="Yanf M."/>
            <person name="Daum C."/>
            <person name="Ng V."/>
            <person name="Clum A."/>
            <person name="Steindorff A."/>
            <person name="Ohm R."/>
            <person name="Martin F."/>
            <person name="Silar P."/>
            <person name="Natvig D."/>
            <person name="Lalanne C."/>
            <person name="Gautier V."/>
            <person name="Ament-Velasquez S.L."/>
            <person name="Kruys A."/>
            <person name="Hutchinson M.I."/>
            <person name="Powell A.J."/>
            <person name="Barry K."/>
            <person name="Miller A.N."/>
            <person name="Grigoriev I.V."/>
            <person name="Debuchy R."/>
            <person name="Gladieux P."/>
            <person name="Thoren M.H."/>
            <person name="Johannesson H."/>
        </authorList>
    </citation>
    <scope>NUCLEOTIDE SEQUENCE</scope>
    <source>
        <strain evidence="2">PSN4</strain>
    </source>
</reference>
<proteinExistence type="predicted"/>
<dbReference type="InterPro" id="IPR052895">
    <property type="entry name" value="HetReg/Transcr_Mod"/>
</dbReference>
<name>A0AAJ0BI81_9PEZI</name>
<comment type="caution">
    <text evidence="2">The sequence shown here is derived from an EMBL/GenBank/DDBJ whole genome shotgun (WGS) entry which is preliminary data.</text>
</comment>